<dbReference type="SUPFAM" id="SSF47413">
    <property type="entry name" value="lambda repressor-like DNA-binding domains"/>
    <property type="match status" value="1"/>
</dbReference>
<sequence>MKKRNTKINKLIGPKFKEIRKNKHVSLKELAQKTGVK</sequence>
<dbReference type="EMBL" id="CBUH010000005">
    <property type="protein sequence ID" value="CDI41301.1"/>
    <property type="molecule type" value="Genomic_DNA"/>
</dbReference>
<dbReference type="InterPro" id="IPR010982">
    <property type="entry name" value="Lambda_DNA-bd_dom_sf"/>
</dbReference>
<evidence type="ECO:0000313" key="2">
    <source>
        <dbReference type="Proteomes" id="UP000017243"/>
    </source>
</evidence>
<dbReference type="Gene3D" id="1.10.260.40">
    <property type="entry name" value="lambda repressor-like DNA-binding domains"/>
    <property type="match status" value="1"/>
</dbReference>
<evidence type="ECO:0000313" key="1">
    <source>
        <dbReference type="EMBL" id="CDI41301.1"/>
    </source>
</evidence>
<dbReference type="GO" id="GO:0003677">
    <property type="term" value="F:DNA binding"/>
    <property type="evidence" value="ECO:0007669"/>
    <property type="project" value="InterPro"/>
</dbReference>
<reference evidence="1 2" key="1">
    <citation type="submission" date="2013-09" db="EMBL/GenBank/DDBJ databases">
        <title>Draft Genome Sequence of five Lactobacillus helveticus strains CIRM-BIA 101T, 103, 104, 951 and 953 isolated from milk product.</title>
        <authorList>
            <person name="Valence F."/>
            <person name="Chuat V."/>
            <person name="Ma L."/>
            <person name="Creno S."/>
            <person name="Falentin H."/>
            <person name="Lortal S."/>
            <person name="Bizet C."/>
            <person name="Clermont D."/>
            <person name="Loux V."/>
            <person name="Bouchier C."/>
            <person name="Cousin S."/>
        </authorList>
    </citation>
    <scope>NUCLEOTIDE SEQUENCE [LARGE SCALE GENOMIC DNA]</scope>
    <source>
        <strain evidence="1 2">CIRM-BIA 953</strain>
    </source>
</reference>
<proteinExistence type="predicted"/>
<accession>U4QE32</accession>
<gene>
    <name evidence="1" type="ORF">LHCIRMBIA953_02064</name>
</gene>
<comment type="caution">
    <text evidence="1">The sequence shown here is derived from an EMBL/GenBank/DDBJ whole genome shotgun (WGS) entry which is preliminary data.</text>
</comment>
<protein>
    <submittedName>
        <fullName evidence="1">Hypothetical cytosolic protein</fullName>
    </submittedName>
</protein>
<name>U4QE32_LACHE</name>
<dbReference type="AlphaFoldDB" id="U4QE32"/>
<organism evidence="1 2">
    <name type="scientific">Lactobacillus helveticus CIRM-BIA 953</name>
    <dbReference type="NCBI Taxonomy" id="1226335"/>
    <lineage>
        <taxon>Bacteria</taxon>
        <taxon>Bacillati</taxon>
        <taxon>Bacillota</taxon>
        <taxon>Bacilli</taxon>
        <taxon>Lactobacillales</taxon>
        <taxon>Lactobacillaceae</taxon>
        <taxon>Lactobacillus</taxon>
    </lineage>
</organism>
<dbReference type="Proteomes" id="UP000017243">
    <property type="component" value="Unassembled WGS sequence"/>
</dbReference>